<dbReference type="InterPro" id="IPR029044">
    <property type="entry name" value="Nucleotide-diphossugar_trans"/>
</dbReference>
<keyword evidence="2" id="KW-0808">Transferase</keyword>
<dbReference type="InterPro" id="IPR001173">
    <property type="entry name" value="Glyco_trans_2-like"/>
</dbReference>
<dbReference type="CDD" id="cd00761">
    <property type="entry name" value="Glyco_tranf_GTA_type"/>
    <property type="match status" value="1"/>
</dbReference>
<feature type="domain" description="Glycosyltransferase 2-like" evidence="1">
    <location>
        <begin position="14"/>
        <end position="132"/>
    </location>
</feature>
<name>A0A5B7WSK9_9MICC</name>
<evidence type="ECO:0000313" key="3">
    <source>
        <dbReference type="Proteomes" id="UP000307000"/>
    </source>
</evidence>
<organism evidence="2 3">
    <name type="scientific">Glutamicibacter creatinolyticus</name>
    <dbReference type="NCBI Taxonomy" id="162496"/>
    <lineage>
        <taxon>Bacteria</taxon>
        <taxon>Bacillati</taxon>
        <taxon>Actinomycetota</taxon>
        <taxon>Actinomycetes</taxon>
        <taxon>Micrococcales</taxon>
        <taxon>Micrococcaceae</taxon>
        <taxon>Glutamicibacter</taxon>
    </lineage>
</organism>
<dbReference type="Gene3D" id="3.90.550.10">
    <property type="entry name" value="Spore Coat Polysaccharide Biosynthesis Protein SpsA, Chain A"/>
    <property type="match status" value="1"/>
</dbReference>
<dbReference type="PANTHER" id="PTHR43685:SF2">
    <property type="entry name" value="GLYCOSYLTRANSFERASE 2-LIKE DOMAIN-CONTAINING PROTEIN"/>
    <property type="match status" value="1"/>
</dbReference>
<dbReference type="Proteomes" id="UP000307000">
    <property type="component" value="Chromosome"/>
</dbReference>
<reference evidence="2 3" key="1">
    <citation type="submission" date="2018-12" db="EMBL/GenBank/DDBJ databases">
        <title>Complete Genome Sequence of Glutamicibacter creatinolyticus strain LGCM259,isolated from an abscess of a 12-year-old mare in Italy.</title>
        <authorList>
            <person name="Santos R.G."/>
            <person name="Silva A.L."/>
            <person name="Seyffert N."/>
            <person name="Castro T.L.P."/>
            <person name="Attili A.R."/>
            <person name="Rifici C."/>
            <person name="Mazzullo G."/>
            <person name="Brenig B."/>
            <person name="Venanzi F."/>
            <person name="Azevedo V."/>
        </authorList>
    </citation>
    <scope>NUCLEOTIDE SEQUENCE [LARGE SCALE GENOMIC DNA]</scope>
    <source>
        <strain evidence="2 3">LGCM 259</strain>
    </source>
</reference>
<protein>
    <submittedName>
        <fullName evidence="2">Glycosyl transferase</fullName>
    </submittedName>
</protein>
<evidence type="ECO:0000259" key="1">
    <source>
        <dbReference type="Pfam" id="PF00535"/>
    </source>
</evidence>
<dbReference type="PANTHER" id="PTHR43685">
    <property type="entry name" value="GLYCOSYLTRANSFERASE"/>
    <property type="match status" value="1"/>
</dbReference>
<evidence type="ECO:0000313" key="2">
    <source>
        <dbReference type="EMBL" id="QCY46919.1"/>
    </source>
</evidence>
<dbReference type="InterPro" id="IPR050834">
    <property type="entry name" value="Glycosyltransf_2"/>
</dbReference>
<sequence>MSEIHSPSPAPSVTVVIATQDRMHLLQQAIEAAWNQDYQGSITITVVYDNHAPHPELARREGNRQVKVITNTRTPGLAGARNSGILHADTELVAFCDDDDAWKPSKLTRQVALMRQENASGCVTGIEISYGQKRMVRIPQLATVDTSAITQDRLTGAHPSSYLFDRVFLIEEVGLVDETIPYGYGEDYDLLIRAAAAGRISVLPQAAVDVLWHKGGSKFSRRWEAMEAGISFLIGKHPELTASKRTASWLHGQRAFALASLKERRREGVQVAAQSIRLNPRQPRGYLALAVASGALSPGWVVDRLNEKGRGI</sequence>
<dbReference type="EMBL" id="CP034412">
    <property type="protein sequence ID" value="QCY46919.1"/>
    <property type="molecule type" value="Genomic_DNA"/>
</dbReference>
<dbReference type="RefSeq" id="WP_138926060.1">
    <property type="nucleotide sequence ID" value="NZ_CP034412.1"/>
</dbReference>
<accession>A0A5B7WSK9</accession>
<dbReference type="Pfam" id="PF00535">
    <property type="entry name" value="Glycos_transf_2"/>
    <property type="match status" value="1"/>
</dbReference>
<proteinExistence type="predicted"/>
<dbReference type="SUPFAM" id="SSF53448">
    <property type="entry name" value="Nucleotide-diphospho-sugar transferases"/>
    <property type="match status" value="1"/>
</dbReference>
<keyword evidence="3" id="KW-1185">Reference proteome</keyword>
<dbReference type="AlphaFoldDB" id="A0A5B7WSK9"/>
<dbReference type="GO" id="GO:0016740">
    <property type="term" value="F:transferase activity"/>
    <property type="evidence" value="ECO:0007669"/>
    <property type="project" value="UniProtKB-KW"/>
</dbReference>
<gene>
    <name evidence="2" type="ORF">GcLGCM259_1178</name>
</gene>
<dbReference type="KEGG" id="gcr:GcLGCM259_1178"/>